<name>A0AAD8F5A9_BIOPF</name>
<sequence length="812" mass="91535">MAAEGENVTGDSANSSTPPNNETSKAISYTLEALQLIKDAQQQHGLRHGDYQRYRGYCSRRIKRIRKSLHFPQGNRNRVTPKKIKEEILTDTRYLHLPLFCAERCWAYAMQLKSEANTEPRKRFHMISKLKKAVVYAEELESIGNSVKCDARTKLECQAYSAWIKGCLEFEEGKWESAMEYYTKAKTIYEKLANAFSEEVQAVYQQRVDEIAPNLRYCAYNIGDESALQDLQKMRIAAGGDQLSFKLDDLLSQTREKQAATLSEVTWRGRTVPVKVEAVRLFLLNMQDLNTELAAAESLDSRVSIYESILKQCIDAQQALRDTLQEDQVFKAAVRGQPIEGKISNQHYLHSYLMYIRLTTTVDRNLLMIENLKQNLPENNREEGRKITKPQDLVRLYDIIIQNLNDIPNLHGIQEDATIVSEIETSVLGYKAFRSYYIARSYASAKKWKETVSLYQRALDNCKKAIGGLKKQTQNGKIKQEISALEELEQHISGQMFSCQAYSILDSSSTGEQTFSTQVTDKRPLEDRLDEYLLEKSLTSKKATLTRFPPEFEPIPCRPLFFDLALNHIEFPSLEDKLEQKKAAGGGLTGMVKGWLFGGVKNNSDILLLPLGYYVHKVETMADDLNGKLAQAFKYYVEVSSVGQNLTEAAKKEIKDKGMNKMLKETCGDSVAKASEAQVFPKYCDKKTKKLHLDVFLGDFLVELAATVIQNKKKLAKRPDLTDSEVLALAAELKEKIATKADAKPKEVKVDAVTARLTDTKAYTGTHKERFDDSGKGKGIAGRKNLVDDSGYVTGYKGQGSSDDQQGASPSK</sequence>
<evidence type="ECO:0000256" key="7">
    <source>
        <dbReference type="ARBA" id="ARBA00022884"/>
    </source>
</evidence>
<dbReference type="AlphaFoldDB" id="A0AAD8F5A9"/>
<dbReference type="Pfam" id="PF16969">
    <property type="entry name" value="SRP68"/>
    <property type="match status" value="1"/>
</dbReference>
<evidence type="ECO:0000256" key="1">
    <source>
        <dbReference type="ARBA" id="ARBA00004240"/>
    </source>
</evidence>
<dbReference type="InterPro" id="IPR008907">
    <property type="entry name" value="TPP/p25"/>
</dbReference>
<dbReference type="EMBL" id="JASAOG010000100">
    <property type="protein sequence ID" value="KAK0051800.1"/>
    <property type="molecule type" value="Genomic_DNA"/>
</dbReference>
<dbReference type="GO" id="GO:0008312">
    <property type="term" value="F:7S RNA binding"/>
    <property type="evidence" value="ECO:0007669"/>
    <property type="project" value="InterPro"/>
</dbReference>
<evidence type="ECO:0000256" key="4">
    <source>
        <dbReference type="ARBA" id="ARBA00009352"/>
    </source>
</evidence>
<dbReference type="GO" id="GO:0005783">
    <property type="term" value="C:endoplasmic reticulum"/>
    <property type="evidence" value="ECO:0007669"/>
    <property type="project" value="UniProtKB-SubCell"/>
</dbReference>
<keyword evidence="10" id="KW-0687">Ribonucleoprotein</keyword>
<dbReference type="GO" id="GO:0006614">
    <property type="term" value="P:SRP-dependent cotranslational protein targeting to membrane"/>
    <property type="evidence" value="ECO:0007669"/>
    <property type="project" value="InterPro"/>
</dbReference>
<evidence type="ECO:0000256" key="6">
    <source>
        <dbReference type="ARBA" id="ARBA00022824"/>
    </source>
</evidence>
<evidence type="ECO:0000256" key="10">
    <source>
        <dbReference type="ARBA" id="ARBA00023274"/>
    </source>
</evidence>
<evidence type="ECO:0000256" key="2">
    <source>
        <dbReference type="ARBA" id="ARBA00004496"/>
    </source>
</evidence>
<keyword evidence="9" id="KW-0539">Nucleus</keyword>
<keyword evidence="6" id="KW-0256">Endoplasmic reticulum</keyword>
<dbReference type="FunFam" id="1.10.3450.40:FF:000001">
    <property type="entry name" value="Signal recognition particle subunit SRP68"/>
    <property type="match status" value="1"/>
</dbReference>
<feature type="region of interest" description="Disordered" evidence="13">
    <location>
        <begin position="1"/>
        <end position="23"/>
    </location>
</feature>
<evidence type="ECO:0000256" key="12">
    <source>
        <dbReference type="ARBA" id="ARBA00083741"/>
    </source>
</evidence>
<dbReference type="Gene3D" id="1.10.3450.40">
    <property type="entry name" value="Signal recognition particle, SRP68 subunit, RNA-binding domain"/>
    <property type="match status" value="1"/>
</dbReference>
<dbReference type="GO" id="GO:0005730">
    <property type="term" value="C:nucleolus"/>
    <property type="evidence" value="ECO:0007669"/>
    <property type="project" value="UniProtKB-SubCell"/>
</dbReference>
<evidence type="ECO:0000313" key="14">
    <source>
        <dbReference type="EMBL" id="KAK0051800.1"/>
    </source>
</evidence>
<protein>
    <recommendedName>
        <fullName evidence="11">Signal recognition particle subunit SRP68</fullName>
    </recommendedName>
    <alternativeName>
        <fullName evidence="12">Signal recognition particle 68 kDa protein</fullName>
    </alternativeName>
</protein>
<keyword evidence="5" id="KW-0963">Cytoplasm</keyword>
<comment type="similarity">
    <text evidence="4">Belongs to the SRP68 family.</text>
</comment>
<comment type="caution">
    <text evidence="14">The sequence shown here is derived from an EMBL/GenBank/DDBJ whole genome shotgun (WGS) entry which is preliminary data.</text>
</comment>
<feature type="compositionally biased region" description="Polar residues" evidence="13">
    <location>
        <begin position="799"/>
        <end position="812"/>
    </location>
</feature>
<evidence type="ECO:0000256" key="11">
    <source>
        <dbReference type="ARBA" id="ARBA00029498"/>
    </source>
</evidence>
<dbReference type="InterPro" id="IPR026258">
    <property type="entry name" value="SRP68"/>
</dbReference>
<keyword evidence="8" id="KW-0733">Signal recognition particle</keyword>
<dbReference type="GO" id="GO:0046785">
    <property type="term" value="P:microtubule polymerization"/>
    <property type="evidence" value="ECO:0007669"/>
    <property type="project" value="InterPro"/>
</dbReference>
<evidence type="ECO:0000256" key="13">
    <source>
        <dbReference type="SAM" id="MobiDB-lite"/>
    </source>
</evidence>
<feature type="compositionally biased region" description="Polar residues" evidence="13">
    <location>
        <begin position="9"/>
        <end position="23"/>
    </location>
</feature>
<dbReference type="PANTHER" id="PTHR12860:SF0">
    <property type="entry name" value="SIGNAL RECOGNITION PARTICLE SUBUNIT SRP68"/>
    <property type="match status" value="1"/>
</dbReference>
<accession>A0AAD8F5A9</accession>
<proteinExistence type="inferred from homology"/>
<gene>
    <name evidence="14" type="ORF">Bpfe_018807</name>
</gene>
<dbReference type="CDD" id="cd15481">
    <property type="entry name" value="SRP68-RBD"/>
    <property type="match status" value="1"/>
</dbReference>
<dbReference type="Pfam" id="PF05517">
    <property type="entry name" value="p25-alpha"/>
    <property type="match status" value="1"/>
</dbReference>
<dbReference type="GO" id="GO:0030942">
    <property type="term" value="F:endoplasmic reticulum signal peptide binding"/>
    <property type="evidence" value="ECO:0007669"/>
    <property type="project" value="InterPro"/>
</dbReference>
<organism evidence="14 15">
    <name type="scientific">Biomphalaria pfeifferi</name>
    <name type="common">Bloodfluke planorb</name>
    <name type="synonym">Freshwater snail</name>
    <dbReference type="NCBI Taxonomy" id="112525"/>
    <lineage>
        <taxon>Eukaryota</taxon>
        <taxon>Metazoa</taxon>
        <taxon>Spiralia</taxon>
        <taxon>Lophotrochozoa</taxon>
        <taxon>Mollusca</taxon>
        <taxon>Gastropoda</taxon>
        <taxon>Heterobranchia</taxon>
        <taxon>Euthyneura</taxon>
        <taxon>Panpulmonata</taxon>
        <taxon>Hygrophila</taxon>
        <taxon>Lymnaeoidea</taxon>
        <taxon>Planorbidae</taxon>
        <taxon>Biomphalaria</taxon>
    </lineage>
</organism>
<reference evidence="14" key="2">
    <citation type="submission" date="2023-04" db="EMBL/GenBank/DDBJ databases">
        <authorList>
            <person name="Bu L."/>
            <person name="Lu L."/>
            <person name="Laidemitt M.R."/>
            <person name="Zhang S.M."/>
            <person name="Mutuku M."/>
            <person name="Mkoji G."/>
            <person name="Steinauer M."/>
            <person name="Loker E.S."/>
        </authorList>
    </citation>
    <scope>NUCLEOTIDE SEQUENCE</scope>
    <source>
        <strain evidence="14">KasaAsao</strain>
        <tissue evidence="14">Whole Snail</tissue>
    </source>
</reference>
<evidence type="ECO:0000256" key="8">
    <source>
        <dbReference type="ARBA" id="ARBA00023135"/>
    </source>
</evidence>
<dbReference type="Proteomes" id="UP001233172">
    <property type="component" value="Unassembled WGS sequence"/>
</dbReference>
<dbReference type="GO" id="GO:0005047">
    <property type="term" value="F:signal recognition particle binding"/>
    <property type="evidence" value="ECO:0007669"/>
    <property type="project" value="InterPro"/>
</dbReference>
<reference evidence="14" key="1">
    <citation type="journal article" date="2023" name="PLoS Negl. Trop. Dis.">
        <title>A genome sequence for Biomphalaria pfeifferi, the major vector snail for the human-infecting parasite Schistosoma mansoni.</title>
        <authorList>
            <person name="Bu L."/>
            <person name="Lu L."/>
            <person name="Laidemitt M.R."/>
            <person name="Zhang S.M."/>
            <person name="Mutuku M."/>
            <person name="Mkoji G."/>
            <person name="Steinauer M."/>
            <person name="Loker E.S."/>
        </authorList>
    </citation>
    <scope>NUCLEOTIDE SEQUENCE</scope>
    <source>
        <strain evidence="14">KasaAsao</strain>
    </source>
</reference>
<feature type="compositionally biased region" description="Basic and acidic residues" evidence="13">
    <location>
        <begin position="766"/>
        <end position="776"/>
    </location>
</feature>
<evidence type="ECO:0000256" key="9">
    <source>
        <dbReference type="ARBA" id="ARBA00023242"/>
    </source>
</evidence>
<keyword evidence="15" id="KW-1185">Reference proteome</keyword>
<dbReference type="GO" id="GO:0005786">
    <property type="term" value="C:signal recognition particle, endoplasmic reticulum targeting"/>
    <property type="evidence" value="ECO:0007669"/>
    <property type="project" value="UniProtKB-KW"/>
</dbReference>
<dbReference type="GO" id="GO:0005829">
    <property type="term" value="C:cytosol"/>
    <property type="evidence" value="ECO:0007669"/>
    <property type="project" value="UniProtKB-ARBA"/>
</dbReference>
<evidence type="ECO:0000256" key="3">
    <source>
        <dbReference type="ARBA" id="ARBA00004604"/>
    </source>
</evidence>
<comment type="subcellular location">
    <subcellularLocation>
        <location evidence="2">Cytoplasm</location>
    </subcellularLocation>
    <subcellularLocation>
        <location evidence="1">Endoplasmic reticulum</location>
    </subcellularLocation>
    <subcellularLocation>
        <location evidence="3">Nucleus</location>
        <location evidence="3">Nucleolus</location>
    </subcellularLocation>
</comment>
<dbReference type="PANTHER" id="PTHR12860">
    <property type="entry name" value="SIGNAL RECOGNITION PARTICLE 68 KDA PROTEIN"/>
    <property type="match status" value="1"/>
</dbReference>
<dbReference type="GO" id="GO:0015631">
    <property type="term" value="F:tubulin binding"/>
    <property type="evidence" value="ECO:0007669"/>
    <property type="project" value="InterPro"/>
</dbReference>
<dbReference type="InterPro" id="IPR034652">
    <property type="entry name" value="SRP68-RBD"/>
</dbReference>
<evidence type="ECO:0000256" key="5">
    <source>
        <dbReference type="ARBA" id="ARBA00022490"/>
    </source>
</evidence>
<dbReference type="InterPro" id="IPR038253">
    <property type="entry name" value="SRP68_N_sf"/>
</dbReference>
<evidence type="ECO:0000313" key="15">
    <source>
        <dbReference type="Proteomes" id="UP001233172"/>
    </source>
</evidence>
<keyword evidence="7" id="KW-0694">RNA-binding</keyword>
<feature type="region of interest" description="Disordered" evidence="13">
    <location>
        <begin position="764"/>
        <end position="812"/>
    </location>
</feature>